<dbReference type="InterPro" id="IPR029044">
    <property type="entry name" value="Nucleotide-diphossugar_trans"/>
</dbReference>
<evidence type="ECO:0000259" key="9">
    <source>
        <dbReference type="Pfam" id="PF02879"/>
    </source>
</evidence>
<evidence type="ECO:0000256" key="2">
    <source>
        <dbReference type="ARBA" id="ARBA00010231"/>
    </source>
</evidence>
<proteinExistence type="inferred from homology"/>
<evidence type="ECO:0000256" key="4">
    <source>
        <dbReference type="ARBA" id="ARBA00022540"/>
    </source>
</evidence>
<dbReference type="PANTHER" id="PTHR22572">
    <property type="entry name" value="SUGAR-1-PHOSPHATE GUANYL TRANSFERASE"/>
    <property type="match status" value="1"/>
</dbReference>
<dbReference type="EMBL" id="FQZM01000040">
    <property type="protein sequence ID" value="SHJ55225.1"/>
    <property type="molecule type" value="Genomic_DNA"/>
</dbReference>
<gene>
    <name evidence="11" type="ORF">SAMN02745219_02818</name>
</gene>
<feature type="domain" description="Nucleotidyl transferase" evidence="7">
    <location>
        <begin position="2"/>
        <end position="232"/>
    </location>
</feature>
<evidence type="ECO:0000256" key="3">
    <source>
        <dbReference type="ARBA" id="ARBA00022490"/>
    </source>
</evidence>
<dbReference type="AlphaFoldDB" id="A0A1M6K8H8"/>
<dbReference type="STRING" id="1121432.SAMN02745219_02818"/>
<evidence type="ECO:0000256" key="5">
    <source>
        <dbReference type="ARBA" id="ARBA00022679"/>
    </source>
</evidence>
<dbReference type="Gene3D" id="2.160.10.10">
    <property type="entry name" value="Hexapeptide repeat proteins"/>
    <property type="match status" value="1"/>
</dbReference>
<dbReference type="Proteomes" id="UP000184529">
    <property type="component" value="Unassembled WGS sequence"/>
</dbReference>
<dbReference type="SUPFAM" id="SSF51161">
    <property type="entry name" value="Trimeric LpxA-like enzymes"/>
    <property type="match status" value="1"/>
</dbReference>
<comment type="similarity">
    <text evidence="2">Belongs to the phosphohexose mutase family.</text>
</comment>
<evidence type="ECO:0000256" key="6">
    <source>
        <dbReference type="ARBA" id="ARBA00022917"/>
    </source>
</evidence>
<evidence type="ECO:0000259" key="10">
    <source>
        <dbReference type="Pfam" id="PF25084"/>
    </source>
</evidence>
<dbReference type="InterPro" id="IPR011004">
    <property type="entry name" value="Trimer_LpxA-like_sf"/>
</dbReference>
<dbReference type="CDD" id="cd05805">
    <property type="entry name" value="MPG1_transferase"/>
    <property type="match status" value="1"/>
</dbReference>
<dbReference type="GO" id="GO:0016868">
    <property type="term" value="F:intramolecular phosphotransferase activity"/>
    <property type="evidence" value="ECO:0007669"/>
    <property type="project" value="InterPro"/>
</dbReference>
<dbReference type="Pfam" id="PF25084">
    <property type="entry name" value="LbH_EIF2B"/>
    <property type="match status" value="1"/>
</dbReference>
<feature type="domain" description="Alpha-D-phosphohexomutase alpha/beta/alpha" evidence="9">
    <location>
        <begin position="533"/>
        <end position="631"/>
    </location>
</feature>
<keyword evidence="6" id="KW-0648">Protein biosynthesis</keyword>
<evidence type="ECO:0000256" key="1">
    <source>
        <dbReference type="ARBA" id="ARBA00004514"/>
    </source>
</evidence>
<dbReference type="GO" id="GO:0005975">
    <property type="term" value="P:carbohydrate metabolic process"/>
    <property type="evidence" value="ECO:0007669"/>
    <property type="project" value="InterPro"/>
</dbReference>
<dbReference type="Gene3D" id="3.30.310.50">
    <property type="entry name" value="Alpha-D-phosphohexomutase, C-terminal domain"/>
    <property type="match status" value="1"/>
</dbReference>
<protein>
    <submittedName>
        <fullName evidence="11">Nucleotidyltransferase</fullName>
    </submittedName>
</protein>
<dbReference type="InterPro" id="IPR005835">
    <property type="entry name" value="NTP_transferase_dom"/>
</dbReference>
<keyword evidence="5 11" id="KW-0808">Transferase</keyword>
<dbReference type="SUPFAM" id="SSF53448">
    <property type="entry name" value="Nucleotide-diphospho-sugar transferases"/>
    <property type="match status" value="1"/>
</dbReference>
<dbReference type="CDD" id="cd04181">
    <property type="entry name" value="NTP_transferase"/>
    <property type="match status" value="1"/>
</dbReference>
<dbReference type="InterPro" id="IPR005844">
    <property type="entry name" value="A-D-PHexomutase_a/b/a-I"/>
</dbReference>
<dbReference type="SUPFAM" id="SSF53738">
    <property type="entry name" value="Phosphoglucomutase, first 3 domains"/>
    <property type="match status" value="3"/>
</dbReference>
<evidence type="ECO:0000313" key="12">
    <source>
        <dbReference type="Proteomes" id="UP000184529"/>
    </source>
</evidence>
<evidence type="ECO:0000259" key="8">
    <source>
        <dbReference type="Pfam" id="PF02878"/>
    </source>
</evidence>
<evidence type="ECO:0000259" key="7">
    <source>
        <dbReference type="Pfam" id="PF00483"/>
    </source>
</evidence>
<feature type="domain" description="Alpha-D-phosphohexomutase alpha/beta/alpha" evidence="8">
    <location>
        <begin position="382"/>
        <end position="513"/>
    </location>
</feature>
<evidence type="ECO:0000313" key="11">
    <source>
        <dbReference type="EMBL" id="SHJ55225.1"/>
    </source>
</evidence>
<dbReference type="GO" id="GO:0016740">
    <property type="term" value="F:transferase activity"/>
    <property type="evidence" value="ECO:0007669"/>
    <property type="project" value="UniProtKB-KW"/>
</dbReference>
<dbReference type="FunFam" id="3.90.550.10:FF:000013">
    <property type="entry name" value="mannose-1-phosphate guanyltransferase beta"/>
    <property type="match status" value="1"/>
</dbReference>
<dbReference type="InterPro" id="IPR050486">
    <property type="entry name" value="Mannose-1P_guanyltransferase"/>
</dbReference>
<feature type="domain" description="EIF2B subunit epsilon/gamma LbH" evidence="10">
    <location>
        <begin position="249"/>
        <end position="349"/>
    </location>
</feature>
<dbReference type="OrthoDB" id="9803871at2"/>
<dbReference type="SUPFAM" id="SSF55957">
    <property type="entry name" value="Phosphoglucomutase, C-terminal domain"/>
    <property type="match status" value="1"/>
</dbReference>
<dbReference type="InterPro" id="IPR056764">
    <property type="entry name" value="LbH_EIF2B3/5"/>
</dbReference>
<dbReference type="Gene3D" id="3.90.550.10">
    <property type="entry name" value="Spore Coat Polysaccharide Biosynthesis Protein SpsA, Chain A"/>
    <property type="match status" value="1"/>
</dbReference>
<reference evidence="12" key="1">
    <citation type="submission" date="2016-11" db="EMBL/GenBank/DDBJ databases">
        <authorList>
            <person name="Varghese N."/>
            <person name="Submissions S."/>
        </authorList>
    </citation>
    <scope>NUCLEOTIDE SEQUENCE [LARGE SCALE GENOMIC DNA]</scope>
    <source>
        <strain evidence="12">DSM 16057</strain>
    </source>
</reference>
<keyword evidence="12" id="KW-1185">Reference proteome</keyword>
<dbReference type="InterPro" id="IPR016055">
    <property type="entry name" value="A-D-PHexomutase_a/b/a-I/II/III"/>
</dbReference>
<dbReference type="Pfam" id="PF00483">
    <property type="entry name" value="NTP_transferase"/>
    <property type="match status" value="1"/>
</dbReference>
<dbReference type="Gene3D" id="3.40.120.10">
    <property type="entry name" value="Alpha-D-Glucose-1,6-Bisphosphate, subunit A, domain 3"/>
    <property type="match status" value="3"/>
</dbReference>
<dbReference type="Pfam" id="PF02878">
    <property type="entry name" value="PGM_PMM_I"/>
    <property type="match status" value="1"/>
</dbReference>
<keyword evidence="3" id="KW-0963">Cytoplasm</keyword>
<dbReference type="InterPro" id="IPR036900">
    <property type="entry name" value="A-D-PHexomutase_C_sf"/>
</dbReference>
<dbReference type="RefSeq" id="WP_072870556.1">
    <property type="nucleotide sequence ID" value="NZ_FQZM01000040.1"/>
</dbReference>
<keyword evidence="4" id="KW-0396">Initiation factor</keyword>
<dbReference type="Pfam" id="PF02879">
    <property type="entry name" value="PGM_PMM_II"/>
    <property type="match status" value="1"/>
</dbReference>
<accession>A0A1M6K8H8</accession>
<organism evidence="11 12">
    <name type="scientific">Desulfofundulus thermosubterraneus DSM 16057</name>
    <dbReference type="NCBI Taxonomy" id="1121432"/>
    <lineage>
        <taxon>Bacteria</taxon>
        <taxon>Bacillati</taxon>
        <taxon>Bacillota</taxon>
        <taxon>Clostridia</taxon>
        <taxon>Eubacteriales</taxon>
        <taxon>Peptococcaceae</taxon>
        <taxon>Desulfofundulus</taxon>
    </lineage>
</organism>
<dbReference type="InterPro" id="IPR005845">
    <property type="entry name" value="A-D-PHexomutase_a/b/a-II"/>
</dbReference>
<comment type="subcellular location">
    <subcellularLocation>
        <location evidence="1">Cytoplasm</location>
        <location evidence="1">Cytosol</location>
    </subcellularLocation>
</comment>
<sequence>MKAIIMAGGEGSRLRPLTCNRPKPMVPLANRPMMSHIVDLLKAHGFTDVAVTLQYMPEAIRDYFGNGLRYGINMQYFIEENPLGTAGSVKNAQEFLDETFLVISGDALTDLDLSQAVAFHRQRGAMATLVLTRVSCPLEYGVVITKPDGRITQFLEKPAWGEVFSDTVNTGIYVLEPEVLEYIEPGRMVDFSKDLFPLLLREKKPLFGVVLPGYWCDIGNLQQYLQAHQDVLSGRVKTAIPGREIQPGVWVGDGVEISKGARITGPVLIGDGSYIGSGAEIEPFSVLGEGCLIQEQASIKRSVLWKNVYIGPGAALRGAIVASRVQVQAHAGVYEGAIIGSDSVIQERSVVKPDVKLWPYKLVESGTVVQNSLVWGSRCPKKIFGLEGISGLVNVELTPEFACRVGAAFASAMGNRRVRLAVSSDAFPASRMVKSALTCGLQSAGAQVVDLGTGITPMHRFAVRQLALAGGVHVRLSPHRSDHVTMIFLNGKGGNISRSIERKVENLLMREDFHRAEPQAILPPEFVSAIDESYIEALMRDLDPAVLEEARFRLVVACDRDNLGPYLKDLTGRLGVTVENLDLPGGTPPATWRNYQETLSFLGRRVRETGASAGALLDANGDRLVLVDERGRIIQDNLLTALIALIILRARGGPVVVPVTAPRAIDTLAEKYRGQVVRTKTAVHDFVEKVLGQDEFQFLLNFDALGALTRILEFTAKNGLTLGELVDEIPTFFMDQKDVPVPWEAKGRVIRRLIEDPPTAQLELLDGIKVFHPQGWALVLPDPDEPVCRVFTEGASMEIARSLSDFYIDKISKIAGSAEATG</sequence>
<name>A0A1M6K8H8_9FIRM</name>